<dbReference type="Pfam" id="PF13408">
    <property type="entry name" value="Zn_ribbon_recom"/>
    <property type="match status" value="1"/>
</dbReference>
<protein>
    <submittedName>
        <fullName evidence="3">Recombinase family protein</fullName>
    </submittedName>
</protein>
<dbReference type="CDD" id="cd00338">
    <property type="entry name" value="Ser_Recombinase"/>
    <property type="match status" value="1"/>
</dbReference>
<name>A0ABV7WIX7_9MICO</name>
<reference evidence="4" key="1">
    <citation type="journal article" date="2019" name="Int. J. Syst. Evol. Microbiol.">
        <title>The Global Catalogue of Microorganisms (GCM) 10K type strain sequencing project: providing services to taxonomists for standard genome sequencing and annotation.</title>
        <authorList>
            <consortium name="The Broad Institute Genomics Platform"/>
            <consortium name="The Broad Institute Genome Sequencing Center for Infectious Disease"/>
            <person name="Wu L."/>
            <person name="Ma J."/>
        </authorList>
    </citation>
    <scope>NUCLEOTIDE SEQUENCE [LARGE SCALE GENOMIC DNA]</scope>
    <source>
        <strain evidence="4">NCAIM B.02333</strain>
    </source>
</reference>
<feature type="domain" description="Recombinase" evidence="2">
    <location>
        <begin position="158"/>
        <end position="280"/>
    </location>
</feature>
<accession>A0ABV7WIX7</accession>
<dbReference type="PROSITE" id="PS51737">
    <property type="entry name" value="RECOMBINASE_DNA_BIND"/>
    <property type="match status" value="1"/>
</dbReference>
<dbReference type="InterPro" id="IPR036162">
    <property type="entry name" value="Resolvase-like_N_sf"/>
</dbReference>
<dbReference type="PANTHER" id="PTHR30461:SF23">
    <property type="entry name" value="DNA RECOMBINASE-RELATED"/>
    <property type="match status" value="1"/>
</dbReference>
<dbReference type="SMART" id="SM00857">
    <property type="entry name" value="Resolvase"/>
    <property type="match status" value="1"/>
</dbReference>
<dbReference type="Pfam" id="PF00239">
    <property type="entry name" value="Resolvase"/>
    <property type="match status" value="1"/>
</dbReference>
<dbReference type="Gene3D" id="3.40.50.1390">
    <property type="entry name" value="Resolvase, N-terminal catalytic domain"/>
    <property type="match status" value="1"/>
</dbReference>
<dbReference type="PROSITE" id="PS51736">
    <property type="entry name" value="RECOMBINASES_3"/>
    <property type="match status" value="1"/>
</dbReference>
<dbReference type="Gene3D" id="3.90.1750.20">
    <property type="entry name" value="Putative Large Serine Recombinase, Chain B, Domain 2"/>
    <property type="match status" value="1"/>
</dbReference>
<dbReference type="Pfam" id="PF07508">
    <property type="entry name" value="Recombinase"/>
    <property type="match status" value="1"/>
</dbReference>
<sequence length="477" mass="51860">MTRVGIYCRISADRTGAGLGVSRQRQDCEQLVEQRGWPVVAVYEDNDISAYSGRTRPGYQALLNDIQTGQLDAVVAWHTDRLHRSPSELEAYIEACDRQNVATLTVRAGDLDLSTAAGRMVARMLGAAARHESEQKSERVRRARLQEAQAGKVQGQLGYGYRRNLDGSFAVDDVQAAVVREISDRILRGDSLAGIAQSLNERQVPTPSGRTGTWRGPNLRSMITAARYCGWREHTPTPGRGERSRGRGTGELVAPGTWPAILDRETTERLRALLGDPARRTGGRPGRSTYLLSAALARCGRCRAPLTGHVDSARGTRRYVCSKQPGLARCGRLTINADALDGLVVAAVIEALAGDVAFEPDPVPPVDEGAAGVRAQLEELAALYAAGSIRAAEWLTARNALAQRLESIEARYATTARNRLLRDVPRTVDEFTGHWAALTLQQQRSLLTGLLQSVVVHPSTHGGNRVDAARVEIVWLS</sequence>
<comment type="caution">
    <text evidence="3">The sequence shown here is derived from an EMBL/GenBank/DDBJ whole genome shotgun (WGS) entry which is preliminary data.</text>
</comment>
<evidence type="ECO:0000259" key="2">
    <source>
        <dbReference type="PROSITE" id="PS51737"/>
    </source>
</evidence>
<gene>
    <name evidence="3" type="ORF">ACFOLH_12595</name>
</gene>
<dbReference type="EMBL" id="JBHRWW010000008">
    <property type="protein sequence ID" value="MFC3689183.1"/>
    <property type="molecule type" value="Genomic_DNA"/>
</dbReference>
<keyword evidence="4" id="KW-1185">Reference proteome</keyword>
<dbReference type="InterPro" id="IPR038109">
    <property type="entry name" value="DNA_bind_recomb_sf"/>
</dbReference>
<organism evidence="3 4">
    <name type="scientific">Aquipuribacter hungaricus</name>
    <dbReference type="NCBI Taxonomy" id="545624"/>
    <lineage>
        <taxon>Bacteria</taxon>
        <taxon>Bacillati</taxon>
        <taxon>Actinomycetota</taxon>
        <taxon>Actinomycetes</taxon>
        <taxon>Micrococcales</taxon>
        <taxon>Intrasporangiaceae</taxon>
        <taxon>Aquipuribacter</taxon>
    </lineage>
</organism>
<feature type="domain" description="Resolvase/invertase-type recombinase catalytic" evidence="1">
    <location>
        <begin position="3"/>
        <end position="151"/>
    </location>
</feature>
<evidence type="ECO:0000259" key="1">
    <source>
        <dbReference type="PROSITE" id="PS51736"/>
    </source>
</evidence>
<dbReference type="InterPro" id="IPR011109">
    <property type="entry name" value="DNA_bind_recombinase_dom"/>
</dbReference>
<dbReference type="InterPro" id="IPR025827">
    <property type="entry name" value="Zn_ribbon_recom_dom"/>
</dbReference>
<dbReference type="SUPFAM" id="SSF53041">
    <property type="entry name" value="Resolvase-like"/>
    <property type="match status" value="1"/>
</dbReference>
<evidence type="ECO:0000313" key="4">
    <source>
        <dbReference type="Proteomes" id="UP001595685"/>
    </source>
</evidence>
<dbReference type="RefSeq" id="WP_340288346.1">
    <property type="nucleotide sequence ID" value="NZ_JBBEOI010000002.1"/>
</dbReference>
<proteinExistence type="predicted"/>
<dbReference type="InterPro" id="IPR006119">
    <property type="entry name" value="Resolv_N"/>
</dbReference>
<evidence type="ECO:0000313" key="3">
    <source>
        <dbReference type="EMBL" id="MFC3689183.1"/>
    </source>
</evidence>
<dbReference type="PANTHER" id="PTHR30461">
    <property type="entry name" value="DNA-INVERTASE FROM LAMBDOID PROPHAGE"/>
    <property type="match status" value="1"/>
</dbReference>
<dbReference type="InterPro" id="IPR050639">
    <property type="entry name" value="SSR_resolvase"/>
</dbReference>
<dbReference type="Proteomes" id="UP001595685">
    <property type="component" value="Unassembled WGS sequence"/>
</dbReference>